<organism evidence="11 12">
    <name type="scientific">Fusibacter tunisiensis</name>
    <dbReference type="NCBI Taxonomy" id="1008308"/>
    <lineage>
        <taxon>Bacteria</taxon>
        <taxon>Bacillati</taxon>
        <taxon>Bacillota</taxon>
        <taxon>Clostridia</taxon>
        <taxon>Eubacteriales</taxon>
        <taxon>Eubacteriales Family XII. Incertae Sedis</taxon>
        <taxon>Fusibacter</taxon>
    </lineage>
</organism>
<evidence type="ECO:0000256" key="1">
    <source>
        <dbReference type="ARBA" id="ARBA00004651"/>
    </source>
</evidence>
<dbReference type="Proteomes" id="UP000767854">
    <property type="component" value="Unassembled WGS sequence"/>
</dbReference>
<gene>
    <name evidence="11" type="ORF">JOC49_001752</name>
</gene>
<feature type="transmembrane region" description="Helical" evidence="9">
    <location>
        <begin position="68"/>
        <end position="97"/>
    </location>
</feature>
<proteinExistence type="inferred from homology"/>
<dbReference type="RefSeq" id="WP_204664401.1">
    <property type="nucleotide sequence ID" value="NZ_JAFBDT010000014.1"/>
</dbReference>
<feature type="transmembrane region" description="Helical" evidence="9">
    <location>
        <begin position="132"/>
        <end position="156"/>
    </location>
</feature>
<evidence type="ECO:0000256" key="8">
    <source>
        <dbReference type="ARBA" id="ARBA00038435"/>
    </source>
</evidence>
<keyword evidence="3" id="KW-0050">Antiport</keyword>
<feature type="transmembrane region" description="Helical" evidence="9">
    <location>
        <begin position="294"/>
        <end position="314"/>
    </location>
</feature>
<evidence type="ECO:0000256" key="9">
    <source>
        <dbReference type="SAM" id="Phobius"/>
    </source>
</evidence>
<feature type="transmembrane region" description="Helical" evidence="9">
    <location>
        <begin position="255"/>
        <end position="274"/>
    </location>
</feature>
<evidence type="ECO:0000256" key="3">
    <source>
        <dbReference type="ARBA" id="ARBA00022449"/>
    </source>
</evidence>
<feature type="transmembrane region" description="Helical" evidence="9">
    <location>
        <begin position="410"/>
        <end position="435"/>
    </location>
</feature>
<dbReference type="PANTHER" id="PTHR33451:SF3">
    <property type="entry name" value="MALATE-2H(+)_NA(+)-LACTATE ANTIPORTER"/>
    <property type="match status" value="1"/>
</dbReference>
<keyword evidence="5 9" id="KW-0812">Transmembrane</keyword>
<sequence length="462" mass="49677">MNQVSNKWGIVIASVFTVSILLCLYKGVSLAYGLVGTLVITTLILNGQGVAVGLTLKWIWEGVRSIWSIYWVILLIGVNVSIWIASGIVPTLIYYGFDVMGQVNFILVSFLLAAVVSFFLGTGLGTLSTIGVALFSLGASVGLPKPLLVGALLSGAYVADRLSPISALVNFTTATVGVTFKRYFRKTGVWMLPAFILTGVIYGVLGRTLNNTISLDQILLYRTDLQDVFKISLYYLGVPLAILMSSFRGVKTLHVLLLGIGLGGMIGVLSQGYSVLELIQFALYGFETVSKSSFIQSLQIGGALSMLEVVLIIMGGVSISRIYEACGWIEPVVDFVQRGTRTQTALYGKTGGLSVALNALTCDQTVGILIPGKYLKHTYASENLANEDLAMVISNSGTALAPLMPWNVNALIILAITGVGAGAYAPYAFLCWISFPMVLGQKFLLEKLDKNKGTAYTKHRIF</sequence>
<feature type="transmembrane region" description="Helical" evidence="9">
    <location>
        <begin position="7"/>
        <end position="28"/>
    </location>
</feature>
<comment type="caution">
    <text evidence="11">The sequence shown here is derived from an EMBL/GenBank/DDBJ whole genome shotgun (WGS) entry which is preliminary data.</text>
</comment>
<evidence type="ECO:0000256" key="6">
    <source>
        <dbReference type="ARBA" id="ARBA00022989"/>
    </source>
</evidence>
<keyword evidence="7 9" id="KW-0472">Membrane</keyword>
<feature type="transmembrane region" description="Helical" evidence="9">
    <location>
        <begin position="225"/>
        <end position="243"/>
    </location>
</feature>
<keyword evidence="4" id="KW-1003">Cell membrane</keyword>
<comment type="subcellular location">
    <subcellularLocation>
        <location evidence="1">Cell membrane</location>
        <topology evidence="1">Multi-pass membrane protein</topology>
    </subcellularLocation>
</comment>
<evidence type="ECO:0000256" key="7">
    <source>
        <dbReference type="ARBA" id="ARBA00023136"/>
    </source>
</evidence>
<dbReference type="PANTHER" id="PTHR33451">
    <property type="entry name" value="MALATE-2H(+)/NA(+)-LACTATE ANTIPORTER"/>
    <property type="match status" value="1"/>
</dbReference>
<evidence type="ECO:0000313" key="12">
    <source>
        <dbReference type="Proteomes" id="UP000767854"/>
    </source>
</evidence>
<evidence type="ECO:0000256" key="2">
    <source>
        <dbReference type="ARBA" id="ARBA00022448"/>
    </source>
</evidence>
<keyword evidence="2" id="KW-0813">Transport</keyword>
<feature type="domain" description="Na+/H+ antiporter NhaC-like C-terminal" evidence="10">
    <location>
        <begin position="188"/>
        <end position="435"/>
    </location>
</feature>
<feature type="transmembrane region" description="Helical" evidence="9">
    <location>
        <begin position="162"/>
        <end position="180"/>
    </location>
</feature>
<keyword evidence="6 9" id="KW-1133">Transmembrane helix</keyword>
<feature type="transmembrane region" description="Helical" evidence="9">
    <location>
        <begin position="187"/>
        <end position="205"/>
    </location>
</feature>
<comment type="similarity">
    <text evidence="8">Belongs to the NhaC Na(+)/H(+) (TC 2.A.35) antiporter family.</text>
</comment>
<protein>
    <submittedName>
        <fullName evidence="11">NhaC family Na+:H+ antiporter</fullName>
    </submittedName>
</protein>
<reference evidence="11 12" key="1">
    <citation type="submission" date="2021-01" db="EMBL/GenBank/DDBJ databases">
        <title>Genomic Encyclopedia of Type Strains, Phase IV (KMG-IV): sequencing the most valuable type-strain genomes for metagenomic binning, comparative biology and taxonomic classification.</title>
        <authorList>
            <person name="Goeker M."/>
        </authorList>
    </citation>
    <scope>NUCLEOTIDE SEQUENCE [LARGE SCALE GENOMIC DNA]</scope>
    <source>
        <strain evidence="11 12">DSM 24436</strain>
    </source>
</reference>
<dbReference type="Pfam" id="PF03553">
    <property type="entry name" value="Na_H_antiporter"/>
    <property type="match status" value="1"/>
</dbReference>
<feature type="transmembrane region" description="Helical" evidence="9">
    <location>
        <begin position="103"/>
        <end position="120"/>
    </location>
</feature>
<dbReference type="InterPro" id="IPR052180">
    <property type="entry name" value="NhaC_Na-H+_Antiporter"/>
</dbReference>
<name>A0ABS2MS03_9FIRM</name>
<keyword evidence="12" id="KW-1185">Reference proteome</keyword>
<dbReference type="InterPro" id="IPR018461">
    <property type="entry name" value="Na/H_Antiport_NhaC-like_C"/>
</dbReference>
<evidence type="ECO:0000259" key="10">
    <source>
        <dbReference type="Pfam" id="PF03553"/>
    </source>
</evidence>
<dbReference type="EMBL" id="JAFBDT010000014">
    <property type="protein sequence ID" value="MBM7562209.1"/>
    <property type="molecule type" value="Genomic_DNA"/>
</dbReference>
<feature type="transmembrane region" description="Helical" evidence="9">
    <location>
        <begin position="34"/>
        <end position="56"/>
    </location>
</feature>
<evidence type="ECO:0000256" key="5">
    <source>
        <dbReference type="ARBA" id="ARBA00022692"/>
    </source>
</evidence>
<accession>A0ABS2MS03</accession>
<evidence type="ECO:0000313" key="11">
    <source>
        <dbReference type="EMBL" id="MBM7562209.1"/>
    </source>
</evidence>
<evidence type="ECO:0000256" key="4">
    <source>
        <dbReference type="ARBA" id="ARBA00022475"/>
    </source>
</evidence>